<keyword evidence="9" id="KW-0804">Transcription</keyword>
<dbReference type="FunFam" id="3.30.160.60:FF:000342">
    <property type="entry name" value="zinc finger protein 394"/>
    <property type="match status" value="1"/>
</dbReference>
<organism evidence="13 14">
    <name type="scientific">Eleutherodactylus coqui</name>
    <name type="common">Puerto Rican coqui</name>
    <dbReference type="NCBI Taxonomy" id="57060"/>
    <lineage>
        <taxon>Eukaryota</taxon>
        <taxon>Metazoa</taxon>
        <taxon>Chordata</taxon>
        <taxon>Craniata</taxon>
        <taxon>Vertebrata</taxon>
        <taxon>Euteleostomi</taxon>
        <taxon>Amphibia</taxon>
        <taxon>Batrachia</taxon>
        <taxon>Anura</taxon>
        <taxon>Neobatrachia</taxon>
        <taxon>Hyloidea</taxon>
        <taxon>Eleutherodactylidae</taxon>
        <taxon>Eleutherodactylinae</taxon>
        <taxon>Eleutherodactylus</taxon>
        <taxon>Eleutherodactylus</taxon>
    </lineage>
</organism>
<dbReference type="EMBL" id="WNTK01002230">
    <property type="protein sequence ID" value="KAG9466228.1"/>
    <property type="molecule type" value="Genomic_DNA"/>
</dbReference>
<dbReference type="GO" id="GO:0005634">
    <property type="term" value="C:nucleus"/>
    <property type="evidence" value="ECO:0007669"/>
    <property type="project" value="UniProtKB-SubCell"/>
</dbReference>
<evidence type="ECO:0000313" key="14">
    <source>
        <dbReference type="Proteomes" id="UP000770717"/>
    </source>
</evidence>
<evidence type="ECO:0000256" key="2">
    <source>
        <dbReference type="ARBA" id="ARBA00006991"/>
    </source>
</evidence>
<accession>A0A8J6BR50</accession>
<dbReference type="GO" id="GO:0000981">
    <property type="term" value="F:DNA-binding transcription factor activity, RNA polymerase II-specific"/>
    <property type="evidence" value="ECO:0007669"/>
    <property type="project" value="TreeGrafter"/>
</dbReference>
<sequence length="337" mass="38705">MELLTGEVYSEDRKEIYKDIRKNQELLTSPGDFSKRHPAESCPSPFYSQDSPEVNHNMPLDHQDEDLINIKVEVIAEDEEIYIRGNHQCKDEDIPVDISPDTHRRSPDGHFFLLPNSKMADKMITQDCASDVTNLHQVRHTSDVSPERWDHEEFPDTPPVVAQCPDHRAYKNFQCLDCGKCFAKKSVLVEHQRIHTGEKPFSCSDCGKCFTQRSNLAQHQRIHRGENPFVCLECGKCFSKKSNLLRHQRIHRGEKPFACSDCGKCFTSKSQLEVHQRIHTGEKPFTCMDCLKCFIQKSDLVRHQRVHSDSRVTLIPQISALEGVTIEQLLQPQIIAT</sequence>
<evidence type="ECO:0000256" key="1">
    <source>
        <dbReference type="ARBA" id="ARBA00004123"/>
    </source>
</evidence>
<feature type="domain" description="C2H2-type" evidence="12">
    <location>
        <begin position="201"/>
        <end position="228"/>
    </location>
</feature>
<dbReference type="PROSITE" id="PS50157">
    <property type="entry name" value="ZINC_FINGER_C2H2_2"/>
    <property type="match status" value="5"/>
</dbReference>
<dbReference type="SMART" id="SM00355">
    <property type="entry name" value="ZnF_C2H2"/>
    <property type="match status" value="5"/>
</dbReference>
<dbReference type="FunFam" id="3.30.160.60:FF:000358">
    <property type="entry name" value="zinc finger protein 24"/>
    <property type="match status" value="2"/>
</dbReference>
<evidence type="ECO:0000256" key="3">
    <source>
        <dbReference type="ARBA" id="ARBA00022723"/>
    </source>
</evidence>
<dbReference type="InterPro" id="IPR013087">
    <property type="entry name" value="Znf_C2H2_type"/>
</dbReference>
<dbReference type="Pfam" id="PF00096">
    <property type="entry name" value="zf-C2H2"/>
    <property type="match status" value="5"/>
</dbReference>
<keyword evidence="7" id="KW-0805">Transcription regulation</keyword>
<keyword evidence="14" id="KW-1185">Reference proteome</keyword>
<dbReference type="FunFam" id="3.30.160.60:FF:002343">
    <property type="entry name" value="Zinc finger protein 33A"/>
    <property type="match status" value="1"/>
</dbReference>
<keyword evidence="6" id="KW-0862">Zinc</keyword>
<evidence type="ECO:0000256" key="11">
    <source>
        <dbReference type="PROSITE-ProRule" id="PRU00042"/>
    </source>
</evidence>
<evidence type="ECO:0000256" key="7">
    <source>
        <dbReference type="ARBA" id="ARBA00023015"/>
    </source>
</evidence>
<feature type="domain" description="C2H2-type" evidence="12">
    <location>
        <begin position="257"/>
        <end position="284"/>
    </location>
</feature>
<dbReference type="FunFam" id="3.30.160.60:FF:000812">
    <property type="entry name" value="zinc finger protein 23 isoform X2"/>
    <property type="match status" value="1"/>
</dbReference>
<keyword evidence="10" id="KW-0539">Nucleus</keyword>
<dbReference type="GO" id="GO:0000978">
    <property type="term" value="F:RNA polymerase II cis-regulatory region sequence-specific DNA binding"/>
    <property type="evidence" value="ECO:0007669"/>
    <property type="project" value="TreeGrafter"/>
</dbReference>
<evidence type="ECO:0000256" key="5">
    <source>
        <dbReference type="ARBA" id="ARBA00022771"/>
    </source>
</evidence>
<evidence type="ECO:0000313" key="13">
    <source>
        <dbReference type="EMBL" id="KAG9466228.1"/>
    </source>
</evidence>
<dbReference type="Gene3D" id="3.30.160.60">
    <property type="entry name" value="Classic Zinc Finger"/>
    <property type="match status" value="5"/>
</dbReference>
<dbReference type="PANTHER" id="PTHR23235:SF178">
    <property type="entry name" value="C2H2-TYPE DOMAIN-CONTAINING PROTEIN-RELATED"/>
    <property type="match status" value="1"/>
</dbReference>
<dbReference type="GO" id="GO:0008270">
    <property type="term" value="F:zinc ion binding"/>
    <property type="evidence" value="ECO:0007669"/>
    <property type="project" value="UniProtKB-KW"/>
</dbReference>
<gene>
    <name evidence="13" type="ORF">GDO78_016984</name>
</gene>
<evidence type="ECO:0000256" key="4">
    <source>
        <dbReference type="ARBA" id="ARBA00022737"/>
    </source>
</evidence>
<evidence type="ECO:0000256" key="8">
    <source>
        <dbReference type="ARBA" id="ARBA00023125"/>
    </source>
</evidence>
<dbReference type="AlphaFoldDB" id="A0A8J6BR50"/>
<keyword evidence="5 11" id="KW-0863">Zinc-finger</keyword>
<feature type="domain" description="C2H2-type" evidence="12">
    <location>
        <begin position="229"/>
        <end position="256"/>
    </location>
</feature>
<evidence type="ECO:0000256" key="6">
    <source>
        <dbReference type="ARBA" id="ARBA00022833"/>
    </source>
</evidence>
<dbReference type="PROSITE" id="PS00028">
    <property type="entry name" value="ZINC_FINGER_C2H2_1"/>
    <property type="match status" value="5"/>
</dbReference>
<dbReference type="OrthoDB" id="9898045at2759"/>
<keyword evidence="8" id="KW-0238">DNA-binding</keyword>
<comment type="caution">
    <text evidence="13">The sequence shown here is derived from an EMBL/GenBank/DDBJ whole genome shotgun (WGS) entry which is preliminary data.</text>
</comment>
<comment type="similarity">
    <text evidence="2">Belongs to the krueppel C2H2-type zinc-finger protein family.</text>
</comment>
<evidence type="ECO:0000256" key="10">
    <source>
        <dbReference type="ARBA" id="ARBA00023242"/>
    </source>
</evidence>
<dbReference type="PANTHER" id="PTHR23235">
    <property type="entry name" value="KRUEPPEL-LIKE TRANSCRIPTION FACTOR"/>
    <property type="match status" value="1"/>
</dbReference>
<evidence type="ECO:0000256" key="9">
    <source>
        <dbReference type="ARBA" id="ARBA00023163"/>
    </source>
</evidence>
<comment type="subcellular location">
    <subcellularLocation>
        <location evidence="1">Nucleus</location>
    </subcellularLocation>
</comment>
<keyword evidence="3" id="KW-0479">Metal-binding</keyword>
<proteinExistence type="inferred from homology"/>
<dbReference type="SUPFAM" id="SSF57667">
    <property type="entry name" value="beta-beta-alpha zinc fingers"/>
    <property type="match status" value="3"/>
</dbReference>
<dbReference type="Proteomes" id="UP000770717">
    <property type="component" value="Unassembled WGS sequence"/>
</dbReference>
<evidence type="ECO:0000259" key="12">
    <source>
        <dbReference type="PROSITE" id="PS50157"/>
    </source>
</evidence>
<dbReference type="InterPro" id="IPR036236">
    <property type="entry name" value="Znf_C2H2_sf"/>
</dbReference>
<reference evidence="13" key="1">
    <citation type="thesis" date="2020" institute="ProQuest LLC" country="789 East Eisenhower Parkway, Ann Arbor, MI, USA">
        <title>Comparative Genomics and Chromosome Evolution.</title>
        <authorList>
            <person name="Mudd A.B."/>
        </authorList>
    </citation>
    <scope>NUCLEOTIDE SEQUENCE</scope>
    <source>
        <strain evidence="13">HN-11 Male</strain>
        <tissue evidence="13">Kidney and liver</tissue>
    </source>
</reference>
<feature type="domain" description="C2H2-type" evidence="12">
    <location>
        <begin position="173"/>
        <end position="200"/>
    </location>
</feature>
<name>A0A8J6BR50_ELECQ</name>
<feature type="domain" description="C2H2-type" evidence="12">
    <location>
        <begin position="285"/>
        <end position="312"/>
    </location>
</feature>
<protein>
    <recommendedName>
        <fullName evidence="12">C2H2-type domain-containing protein</fullName>
    </recommendedName>
</protein>
<keyword evidence="4" id="KW-0677">Repeat</keyword>